<dbReference type="PANTHER" id="PTHR31549:SF301">
    <property type="match status" value="1"/>
</dbReference>
<name>R7WAT0_AEGTA</name>
<evidence type="ECO:0000256" key="2">
    <source>
        <dbReference type="SAM" id="Phobius"/>
    </source>
</evidence>
<sequence length="302" mass="34277">MEAVEYREEEEEEEEDEEEDLSPLQRFFLSNQACINSDILLLENQLPWLVIEALMTATTVDVSMFITIMGNSMALKYLWTCPFDYDNMAPSDRPHLLGLLQLFKQGVLVKPRDPNTVFLSSVVVRAMELEGLGIKLEYSEIDKFNGMEISKGLLFDKLSLPSLKLDCTRASWLANMVAFEVCTASYSSQSTNDSSVCSYVAFLAMLMGREEDVHKLRSKGFIQGELSDKQILDFFNGLAQQISPGIRYFEILHDVEKCKYRRWTRIMVCKFVSDNAKAIAAVLSIIGVLVGIFKAPYSLKQH</sequence>
<dbReference type="EnsemblPlants" id="EMT19361">
    <property type="protein sequence ID" value="EMT19361"/>
    <property type="gene ID" value="F775_13769"/>
</dbReference>
<feature type="transmembrane region" description="Helical" evidence="2">
    <location>
        <begin position="278"/>
        <end position="297"/>
    </location>
</feature>
<feature type="compositionally biased region" description="Acidic residues" evidence="1">
    <location>
        <begin position="7"/>
        <end position="21"/>
    </location>
</feature>
<feature type="region of interest" description="Disordered" evidence="1">
    <location>
        <begin position="1"/>
        <end position="21"/>
    </location>
</feature>
<dbReference type="Pfam" id="PF03140">
    <property type="entry name" value="DUF247"/>
    <property type="match status" value="1"/>
</dbReference>
<proteinExistence type="predicted"/>
<evidence type="ECO:0000313" key="3">
    <source>
        <dbReference type="EnsemblPlants" id="EMT19361"/>
    </source>
</evidence>
<reference evidence="3" key="1">
    <citation type="submission" date="2015-06" db="UniProtKB">
        <authorList>
            <consortium name="EnsemblPlants"/>
        </authorList>
    </citation>
    <scope>IDENTIFICATION</scope>
</reference>
<organism evidence="3">
    <name type="scientific">Aegilops tauschii</name>
    <name type="common">Tausch's goatgrass</name>
    <name type="synonym">Aegilops squarrosa</name>
    <dbReference type="NCBI Taxonomy" id="37682"/>
    <lineage>
        <taxon>Eukaryota</taxon>
        <taxon>Viridiplantae</taxon>
        <taxon>Streptophyta</taxon>
        <taxon>Embryophyta</taxon>
        <taxon>Tracheophyta</taxon>
        <taxon>Spermatophyta</taxon>
        <taxon>Magnoliopsida</taxon>
        <taxon>Liliopsida</taxon>
        <taxon>Poales</taxon>
        <taxon>Poaceae</taxon>
        <taxon>BOP clade</taxon>
        <taxon>Pooideae</taxon>
        <taxon>Triticodae</taxon>
        <taxon>Triticeae</taxon>
        <taxon>Triticinae</taxon>
        <taxon>Aegilops</taxon>
    </lineage>
</organism>
<dbReference type="PANTHER" id="PTHR31549">
    <property type="entry name" value="PROTEIN, PUTATIVE (DUF247)-RELATED-RELATED"/>
    <property type="match status" value="1"/>
</dbReference>
<keyword evidence="2" id="KW-0812">Transmembrane</keyword>
<protein>
    <submittedName>
        <fullName evidence="3">Uncharacterized protein</fullName>
    </submittedName>
</protein>
<keyword evidence="2" id="KW-0472">Membrane</keyword>
<dbReference type="InterPro" id="IPR004158">
    <property type="entry name" value="DUF247_pln"/>
</dbReference>
<accession>R7WAT0</accession>
<keyword evidence="2" id="KW-1133">Transmembrane helix</keyword>
<dbReference type="AlphaFoldDB" id="R7WAT0"/>
<evidence type="ECO:0000256" key="1">
    <source>
        <dbReference type="SAM" id="MobiDB-lite"/>
    </source>
</evidence>